<evidence type="ECO:0000256" key="1">
    <source>
        <dbReference type="ARBA" id="ARBA00009477"/>
    </source>
</evidence>
<protein>
    <submittedName>
        <fullName evidence="4">Efflux RND transporter periplasmic adaptor subunit</fullName>
    </submittedName>
</protein>
<feature type="signal peptide" evidence="3">
    <location>
        <begin position="1"/>
        <end position="24"/>
    </location>
</feature>
<evidence type="ECO:0000313" key="5">
    <source>
        <dbReference type="Proteomes" id="UP000501128"/>
    </source>
</evidence>
<gene>
    <name evidence="4" type="ORF">HH216_19340</name>
</gene>
<keyword evidence="3" id="KW-0732">Signal</keyword>
<dbReference type="Gene3D" id="2.40.50.100">
    <property type="match status" value="1"/>
</dbReference>
<dbReference type="GO" id="GO:0022857">
    <property type="term" value="F:transmembrane transporter activity"/>
    <property type="evidence" value="ECO:0007669"/>
    <property type="project" value="InterPro"/>
</dbReference>
<dbReference type="InterPro" id="IPR006143">
    <property type="entry name" value="RND_pump_MFP"/>
</dbReference>
<evidence type="ECO:0000313" key="4">
    <source>
        <dbReference type="EMBL" id="QJD80339.1"/>
    </source>
</evidence>
<dbReference type="AlphaFoldDB" id="A0A7L5DPH3"/>
<dbReference type="GO" id="GO:0016020">
    <property type="term" value="C:membrane"/>
    <property type="evidence" value="ECO:0007669"/>
    <property type="project" value="InterPro"/>
</dbReference>
<dbReference type="InterPro" id="IPR051909">
    <property type="entry name" value="MFP_Cation_Efflux"/>
</dbReference>
<accession>A0A7L5DPH3</accession>
<dbReference type="RefSeq" id="WP_169552298.1">
    <property type="nucleotide sequence ID" value="NZ_CP051677.1"/>
</dbReference>
<dbReference type="GO" id="GO:0015679">
    <property type="term" value="P:plasma membrane copper ion transport"/>
    <property type="evidence" value="ECO:0007669"/>
    <property type="project" value="TreeGrafter"/>
</dbReference>
<dbReference type="SUPFAM" id="SSF111369">
    <property type="entry name" value="HlyD-like secretion proteins"/>
    <property type="match status" value="1"/>
</dbReference>
<dbReference type="NCBIfam" id="TIGR01730">
    <property type="entry name" value="RND_mfp"/>
    <property type="match status" value="1"/>
</dbReference>
<evidence type="ECO:0000256" key="2">
    <source>
        <dbReference type="ARBA" id="ARBA00022448"/>
    </source>
</evidence>
<sequence length="401" mass="43646">MFVNYIVKAIRPIGALLLGLSLLAACQSGEKSSADVEMAQSAPKEAEPKPGDPVRVSLTQAQYTVGAIQLGQPTERMMSTRLKVNGVLDVPAQNQVSVSVPFGGYIRSIDLEPGMRIRKGQTLVVLENPEYIQLQQDYLDTKARLEYADLDFARQQELSRDNVNALKVFQQTRANRQSLQAQLAGMTQRLALLHINPATLTPATLTRTVRVPAPVSGFVTDIPVNNGRYLNPADVLVQISDLSHPHVRLSVFEKDISSIRLGQLVQFTLGGNPARHRGEVFLIGKSIAPDRTVSVLVHPDGPPEQYIPGSYISAQVDVKNRPLPTLPEAAIVSFGGKNYVYVLESKANGAYEFQQVTVTTGVRENGYVAVTLPGTVDVAKTPIVVNGAYNLLAKLNNSEEE</sequence>
<keyword evidence="5" id="KW-1185">Reference proteome</keyword>
<dbReference type="KEGG" id="srho:HH216_19340"/>
<proteinExistence type="inferred from homology"/>
<dbReference type="GO" id="GO:0030313">
    <property type="term" value="C:cell envelope"/>
    <property type="evidence" value="ECO:0007669"/>
    <property type="project" value="TreeGrafter"/>
</dbReference>
<comment type="similarity">
    <text evidence="1">Belongs to the membrane fusion protein (MFP) (TC 8.A.1) family.</text>
</comment>
<name>A0A7L5DPH3_9BACT</name>
<dbReference type="Gene3D" id="1.10.287.470">
    <property type="entry name" value="Helix hairpin bin"/>
    <property type="match status" value="1"/>
</dbReference>
<organism evidence="4 5">
    <name type="scientific">Spirosoma rhododendri</name>
    <dbReference type="NCBI Taxonomy" id="2728024"/>
    <lineage>
        <taxon>Bacteria</taxon>
        <taxon>Pseudomonadati</taxon>
        <taxon>Bacteroidota</taxon>
        <taxon>Cytophagia</taxon>
        <taxon>Cytophagales</taxon>
        <taxon>Cytophagaceae</taxon>
        <taxon>Spirosoma</taxon>
    </lineage>
</organism>
<evidence type="ECO:0000256" key="3">
    <source>
        <dbReference type="SAM" id="SignalP"/>
    </source>
</evidence>
<dbReference type="GO" id="GO:0060003">
    <property type="term" value="P:copper ion export"/>
    <property type="evidence" value="ECO:0007669"/>
    <property type="project" value="TreeGrafter"/>
</dbReference>
<feature type="chain" id="PRO_5029612465" evidence="3">
    <location>
        <begin position="25"/>
        <end position="401"/>
    </location>
</feature>
<keyword evidence="2" id="KW-0813">Transport</keyword>
<dbReference type="PANTHER" id="PTHR30097">
    <property type="entry name" value="CATION EFFLUX SYSTEM PROTEIN CUSB"/>
    <property type="match status" value="1"/>
</dbReference>
<dbReference type="PANTHER" id="PTHR30097:SF4">
    <property type="entry name" value="SLR6042 PROTEIN"/>
    <property type="match status" value="1"/>
</dbReference>
<dbReference type="EMBL" id="CP051677">
    <property type="protein sequence ID" value="QJD80339.1"/>
    <property type="molecule type" value="Genomic_DNA"/>
</dbReference>
<reference evidence="4 5" key="1">
    <citation type="submission" date="2020-04" db="EMBL/GenBank/DDBJ databases">
        <title>Genome sequencing of novel species.</title>
        <authorList>
            <person name="Heo J."/>
            <person name="Kim S.-J."/>
            <person name="Kim J.-S."/>
            <person name="Hong S.-B."/>
            <person name="Kwon S.-W."/>
        </authorList>
    </citation>
    <scope>NUCLEOTIDE SEQUENCE [LARGE SCALE GENOMIC DNA]</scope>
    <source>
        <strain evidence="4 5">CJU-R4</strain>
    </source>
</reference>
<dbReference type="Gene3D" id="2.40.30.170">
    <property type="match status" value="1"/>
</dbReference>
<dbReference type="Gene3D" id="2.40.420.20">
    <property type="match status" value="1"/>
</dbReference>
<dbReference type="Proteomes" id="UP000501128">
    <property type="component" value="Chromosome"/>
</dbReference>